<gene>
    <name evidence="3" type="ORF">H2201_008808</name>
</gene>
<evidence type="ECO:0000259" key="2">
    <source>
        <dbReference type="Pfam" id="PF13391"/>
    </source>
</evidence>
<feature type="domain" description="HNH nuclease" evidence="2">
    <location>
        <begin position="174"/>
        <end position="241"/>
    </location>
</feature>
<keyword evidence="4" id="KW-1185">Reference proteome</keyword>
<comment type="caution">
    <text evidence="3">The sequence shown here is derived from an EMBL/GenBank/DDBJ whole genome shotgun (WGS) entry which is preliminary data.</text>
</comment>
<accession>A0ABQ9NFB1</accession>
<dbReference type="Pfam" id="PF13391">
    <property type="entry name" value="HNH_2"/>
    <property type="match status" value="1"/>
</dbReference>
<evidence type="ECO:0000313" key="3">
    <source>
        <dbReference type="EMBL" id="KAJ9655428.1"/>
    </source>
</evidence>
<protein>
    <recommendedName>
        <fullName evidence="2">HNH nuclease domain-containing protein</fullName>
    </recommendedName>
</protein>
<feature type="region of interest" description="Disordered" evidence="1">
    <location>
        <begin position="324"/>
        <end position="407"/>
    </location>
</feature>
<organism evidence="3 4">
    <name type="scientific">Coniosporium apollinis</name>
    <dbReference type="NCBI Taxonomy" id="61459"/>
    <lineage>
        <taxon>Eukaryota</taxon>
        <taxon>Fungi</taxon>
        <taxon>Dikarya</taxon>
        <taxon>Ascomycota</taxon>
        <taxon>Pezizomycotina</taxon>
        <taxon>Dothideomycetes</taxon>
        <taxon>Dothideomycetes incertae sedis</taxon>
        <taxon>Coniosporium</taxon>
    </lineage>
</organism>
<proteinExistence type="predicted"/>
<evidence type="ECO:0000256" key="1">
    <source>
        <dbReference type="SAM" id="MobiDB-lite"/>
    </source>
</evidence>
<reference evidence="3" key="1">
    <citation type="submission" date="2022-10" db="EMBL/GenBank/DDBJ databases">
        <title>Culturing micro-colonial fungi from biological soil crusts in the Mojave desert and describing Neophaeococcomyces mojavensis, and introducing the new genera and species Taxawa tesnikishii.</title>
        <authorList>
            <person name="Kurbessoian T."/>
            <person name="Stajich J.E."/>
        </authorList>
    </citation>
    <scope>NUCLEOTIDE SEQUENCE</scope>
    <source>
        <strain evidence="3">TK_1</strain>
    </source>
</reference>
<name>A0ABQ9NFB1_9PEZI</name>
<dbReference type="Proteomes" id="UP001172684">
    <property type="component" value="Unassembled WGS sequence"/>
</dbReference>
<dbReference type="EMBL" id="JAPDRL010000172">
    <property type="protein sequence ID" value="KAJ9655428.1"/>
    <property type="molecule type" value="Genomic_DNA"/>
</dbReference>
<evidence type="ECO:0000313" key="4">
    <source>
        <dbReference type="Proteomes" id="UP001172684"/>
    </source>
</evidence>
<sequence>MIAAHGEEKTLVIIREPVPAQPALPPFSFSGERDNTITFKHPGYPDQFGQNILLTLFAFDHPSGGLHYGTAHLACAIVACNAWNGYFTRTRDGPRLELDYDDLLLDRVFYFHVPTGTGKYPVYPNFDNWAFPHDDLPPHWPSAVRSEGEGVDELGAPPSSSTLTAAVLRRDKACVISKQGDCVEKGHLCPRSEVKWFDLNGMSQYNLNRQLIQDAVVDDISNVIALRSDIHTTFDDRKFVIAPKKGQWVVHFTDLTSDLGRLYHNTPLGLHQDVSSKCLLVRFAWAIFPSVMKFLATGAGRMVRMRITVEDEFREVTRKMGTDEARSTFATTRGRSVSPKKRKGDAATDEPGDADSPLQDGPKRRRTAPATPPSNVSCSTAASHPPSKSQPLPHTPPETLDKPLRTHLTDNDNLCGNHHGTMQDRAQDLQQLKRSWILQQRPSDPSLYCCDYNAAEAAAKAGIPGKREWGGSYLCEECLGVEYRDEDEDCLSAG</sequence>
<dbReference type="InterPro" id="IPR003615">
    <property type="entry name" value="HNH_nuc"/>
</dbReference>
<feature type="compositionally biased region" description="Polar residues" evidence="1">
    <location>
        <begin position="374"/>
        <end position="392"/>
    </location>
</feature>